<evidence type="ECO:0000256" key="2">
    <source>
        <dbReference type="SAM" id="Phobius"/>
    </source>
</evidence>
<dbReference type="PANTHER" id="PTHR33608:SF14">
    <property type="entry name" value="POSSIBLE CONSERVED SECRETED PROTEIN"/>
    <property type="match status" value="1"/>
</dbReference>
<proteinExistence type="predicted"/>
<keyword evidence="2" id="KW-1133">Transmembrane helix</keyword>
<feature type="region of interest" description="Disordered" evidence="1">
    <location>
        <begin position="1"/>
        <end position="20"/>
    </location>
</feature>
<dbReference type="Proteomes" id="UP001240250">
    <property type="component" value="Unassembled WGS sequence"/>
</dbReference>
<dbReference type="InterPro" id="IPR002881">
    <property type="entry name" value="DUF58"/>
</dbReference>
<feature type="transmembrane region" description="Helical" evidence="2">
    <location>
        <begin position="33"/>
        <end position="52"/>
    </location>
</feature>
<dbReference type="EMBL" id="JAUSVM010000001">
    <property type="protein sequence ID" value="MDQ0425505.1"/>
    <property type="molecule type" value="Genomic_DNA"/>
</dbReference>
<feature type="region of interest" description="Disordered" evidence="1">
    <location>
        <begin position="151"/>
        <end position="173"/>
    </location>
</feature>
<evidence type="ECO:0000256" key="1">
    <source>
        <dbReference type="SAM" id="MobiDB-lite"/>
    </source>
</evidence>
<protein>
    <submittedName>
        <fullName evidence="4">Uncharacterized protein (DUF58 family)</fullName>
    </submittedName>
</protein>
<comment type="caution">
    <text evidence="4">The sequence shown here is derived from an EMBL/GenBank/DDBJ whole genome shotgun (WGS) entry which is preliminary data.</text>
</comment>
<feature type="compositionally biased region" description="Low complexity" evidence="1">
    <location>
        <begin position="191"/>
        <end position="203"/>
    </location>
</feature>
<dbReference type="Pfam" id="PF01882">
    <property type="entry name" value="DUF58"/>
    <property type="match status" value="1"/>
</dbReference>
<gene>
    <name evidence="4" type="ORF">JO380_001886</name>
</gene>
<keyword evidence="5" id="KW-1185">Reference proteome</keyword>
<feature type="domain" description="DUF58" evidence="3">
    <location>
        <begin position="217"/>
        <end position="392"/>
    </location>
</feature>
<keyword evidence="2" id="KW-0472">Membrane</keyword>
<accession>A0ABU0GJG1</accession>
<feature type="transmembrane region" description="Helical" evidence="2">
    <location>
        <begin position="57"/>
        <end position="73"/>
    </location>
</feature>
<organism evidence="4 5">
    <name type="scientific">Cellulomonas iranensis</name>
    <dbReference type="NCBI Taxonomy" id="76862"/>
    <lineage>
        <taxon>Bacteria</taxon>
        <taxon>Bacillati</taxon>
        <taxon>Actinomycetota</taxon>
        <taxon>Actinomycetes</taxon>
        <taxon>Micrococcales</taxon>
        <taxon>Cellulomonadaceae</taxon>
        <taxon>Cellulomonas</taxon>
    </lineage>
</organism>
<name>A0ABU0GJG1_9CELL</name>
<sequence length="457" mass="48901">MSLPERPPARPPTWRDDDAAPVVVPQGPWTPTLATTCASAAALLLLLLGVLLARPDVAVLAVAPLVLAARALAARPQGAVTATFEGPGVTDDDADGTAGRLRATLRVEGPGPWATVAVGREGRDGADVLVRVDGTRRLPVVARTVRTGPQEVASADVQGAGPDGASLAEPTPRVTRRTTVLPATAPLLEVPLPPRLRGLTGPHPSRRPGEGGDLRDVHPWAPGDRLRRIDWRVTARRSPDLRELYVRREHALAEAVVVLVVDSRDDVGPDPRTWRGSLAPHPQDATSLDRARQAAAAVARAYLDRGDRVGLDDLGVRRRPVAPGGGRRQLDRIRHALALTAPEGAPAERLRPPRLPSGALVVVFSTFLDDESARVAARWRAAGHRVVGVDVLPRLRTSGLYDRERLALRIATLTRTDRMAELADQGVELVTWRDDAAVALRALARRRQRRAGAGVPG</sequence>
<evidence type="ECO:0000259" key="3">
    <source>
        <dbReference type="Pfam" id="PF01882"/>
    </source>
</evidence>
<evidence type="ECO:0000313" key="5">
    <source>
        <dbReference type="Proteomes" id="UP001240250"/>
    </source>
</evidence>
<evidence type="ECO:0000313" key="4">
    <source>
        <dbReference type="EMBL" id="MDQ0425505.1"/>
    </source>
</evidence>
<dbReference type="PANTHER" id="PTHR33608">
    <property type="entry name" value="BLL2464 PROTEIN"/>
    <property type="match status" value="1"/>
</dbReference>
<feature type="compositionally biased region" description="Basic and acidic residues" evidence="1">
    <location>
        <begin position="207"/>
        <end position="219"/>
    </location>
</feature>
<feature type="region of interest" description="Disordered" evidence="1">
    <location>
        <begin position="191"/>
        <end position="219"/>
    </location>
</feature>
<feature type="compositionally biased region" description="Pro residues" evidence="1">
    <location>
        <begin position="1"/>
        <end position="11"/>
    </location>
</feature>
<dbReference type="RefSeq" id="WP_070319523.1">
    <property type="nucleotide sequence ID" value="NZ_JAUSVM010000001.1"/>
</dbReference>
<keyword evidence="2" id="KW-0812">Transmembrane</keyword>
<reference evidence="4 5" key="1">
    <citation type="submission" date="2023-07" db="EMBL/GenBank/DDBJ databases">
        <title>Sequencing the genomes of 1000 actinobacteria strains.</title>
        <authorList>
            <person name="Klenk H.-P."/>
        </authorList>
    </citation>
    <scope>NUCLEOTIDE SEQUENCE [LARGE SCALE GENOMIC DNA]</scope>
    <source>
        <strain evidence="4 5">DSM 14785</strain>
    </source>
</reference>